<organism evidence="1">
    <name type="scientific">Staphylococcus phage vB_VibM_10AMN12</name>
    <dbReference type="NCBI Taxonomy" id="3076785"/>
    <lineage>
        <taxon>Viruses</taxon>
        <taxon>Duplodnaviria</taxon>
        <taxon>Heunggongvirae</taxon>
        <taxon>Uroviricota</taxon>
        <taxon>Caudoviricetes</taxon>
    </lineage>
</organism>
<reference evidence="1" key="1">
    <citation type="submission" date="2023-08" db="EMBL/GenBank/DDBJ databases">
        <authorList>
            <person name="Nazir A."/>
        </authorList>
    </citation>
    <scope>NUCLEOTIDE SEQUENCE</scope>
</reference>
<name>A0AA96KSG4_9CAUD</name>
<sequence>MSNQKQIKLELFKIVNDSIDTECYTDQEFPTVAEKCQYILKCFEKEYYDRRETNYTKRLAGWLQGLPSVMTVPFYNGEIIEIGYNLDLIKKGKRQTTTENNEQKFLDHWFELMAHKLIQMSQMKAYAEKQFNDYIVKEF</sequence>
<protein>
    <submittedName>
        <fullName evidence="1">Uncharacterized protein</fullName>
    </submittedName>
</protein>
<dbReference type="EMBL" id="OR481006">
    <property type="protein sequence ID" value="WNO47389.1"/>
    <property type="molecule type" value="Genomic_DNA"/>
</dbReference>
<accession>A0AA96KSG4</accession>
<proteinExistence type="predicted"/>
<evidence type="ECO:0000313" key="1">
    <source>
        <dbReference type="EMBL" id="WNO47389.1"/>
    </source>
</evidence>